<proteinExistence type="inferred from homology"/>
<dbReference type="PANTHER" id="PTHR11618">
    <property type="entry name" value="TRANSCRIPTION INITIATION FACTOR IIB-RELATED"/>
    <property type="match status" value="1"/>
</dbReference>
<comment type="similarity">
    <text evidence="1">Belongs to the TFIIB family.</text>
</comment>
<dbReference type="GO" id="GO:0016251">
    <property type="term" value="F:RNA polymerase II general transcription initiation factor activity"/>
    <property type="evidence" value="ECO:0007669"/>
    <property type="project" value="TreeGrafter"/>
</dbReference>
<organism evidence="8 9">
    <name type="scientific">Intoshia linei</name>
    <dbReference type="NCBI Taxonomy" id="1819745"/>
    <lineage>
        <taxon>Eukaryota</taxon>
        <taxon>Metazoa</taxon>
        <taxon>Spiralia</taxon>
        <taxon>Lophotrochozoa</taxon>
        <taxon>Mesozoa</taxon>
        <taxon>Orthonectida</taxon>
        <taxon>Rhopaluridae</taxon>
        <taxon>Intoshia</taxon>
    </lineage>
</organism>
<dbReference type="InterPro" id="IPR036915">
    <property type="entry name" value="Cyclin-like_sf"/>
</dbReference>
<dbReference type="Gene3D" id="1.10.472.10">
    <property type="entry name" value="Cyclin-like"/>
    <property type="match status" value="2"/>
</dbReference>
<keyword evidence="6" id="KW-0863">Zinc-finger</keyword>
<gene>
    <name evidence="8" type="ORF">A3Q56_08200</name>
</gene>
<dbReference type="PROSITE" id="PS51134">
    <property type="entry name" value="ZF_TFIIB"/>
    <property type="match status" value="1"/>
</dbReference>
<dbReference type="InterPro" id="IPR013763">
    <property type="entry name" value="Cyclin-like_dom"/>
</dbReference>
<dbReference type="GO" id="GO:0070897">
    <property type="term" value="P:transcription preinitiation complex assembly"/>
    <property type="evidence" value="ECO:0007669"/>
    <property type="project" value="InterPro"/>
</dbReference>
<keyword evidence="4" id="KW-0804">Transcription</keyword>
<keyword evidence="6" id="KW-0479">Metal-binding</keyword>
<sequence>MKVDMNKRYLKPDRKSKLFGRRTAFLECPYHPKAQLVEDHQAGDMICTRCGIVVGDRVVDVTSEWRTFGDANAPDKSRIGAADDAVFDGELSTVITMDASTQRNFSGLARSNMQIMGSDKKSNTISYRSIKEFCEMLNLNSAIQKRAMLLIKDVRETKKLKYKNNDALAAACIYIAARQEGVGRTFKEICSVSNVAVKYIGRVCKKILRALETNIDIVESSDFMIRFCSNLSLPIYIEKLSVLLAQKSRSIGSLAGRSPVSIAAASIAYSCSLYKFTKSLTDVSSVIGVAEYTIKKTVSILEKEKDLIPQHIFDDISKRLKK</sequence>
<dbReference type="GO" id="GO:0005634">
    <property type="term" value="C:nucleus"/>
    <property type="evidence" value="ECO:0007669"/>
    <property type="project" value="TreeGrafter"/>
</dbReference>
<dbReference type="Pfam" id="PF00382">
    <property type="entry name" value="TFIIB"/>
    <property type="match status" value="2"/>
</dbReference>
<accession>A0A177ARE8</accession>
<dbReference type="InterPro" id="IPR000812">
    <property type="entry name" value="TFIIB"/>
</dbReference>
<evidence type="ECO:0000313" key="8">
    <source>
        <dbReference type="EMBL" id="OAF64092.1"/>
    </source>
</evidence>
<dbReference type="CDD" id="cd20551">
    <property type="entry name" value="CYCLIN_TFIIB_rpt1"/>
    <property type="match status" value="1"/>
</dbReference>
<comment type="caution">
    <text evidence="8">The sequence shown here is derived from an EMBL/GenBank/DDBJ whole genome shotgun (WGS) entry which is preliminary data.</text>
</comment>
<evidence type="ECO:0000256" key="6">
    <source>
        <dbReference type="PROSITE-ProRule" id="PRU00469"/>
    </source>
</evidence>
<evidence type="ECO:0000313" key="9">
    <source>
        <dbReference type="Proteomes" id="UP000078046"/>
    </source>
</evidence>
<keyword evidence="6" id="KW-0862">Zinc</keyword>
<dbReference type="Gene3D" id="2.20.25.10">
    <property type="match status" value="1"/>
</dbReference>
<dbReference type="AlphaFoldDB" id="A0A177ARE8"/>
<dbReference type="OrthoDB" id="25790at2759"/>
<reference evidence="8 9" key="1">
    <citation type="submission" date="2016-04" db="EMBL/GenBank/DDBJ databases">
        <title>The genome of Intoshia linei affirms orthonectids as highly simplified spiralians.</title>
        <authorList>
            <person name="Mikhailov K.V."/>
            <person name="Slusarev G.S."/>
            <person name="Nikitin M.A."/>
            <person name="Logacheva M.D."/>
            <person name="Penin A."/>
            <person name="Aleoshin V."/>
            <person name="Panchin Y.V."/>
        </authorList>
    </citation>
    <scope>NUCLEOTIDE SEQUENCE [LARGE SCALE GENOMIC DNA]</scope>
    <source>
        <strain evidence="8">Intl2013</strain>
        <tissue evidence="8">Whole animal</tissue>
    </source>
</reference>
<dbReference type="SUPFAM" id="SSF57783">
    <property type="entry name" value="Zinc beta-ribbon"/>
    <property type="match status" value="1"/>
</dbReference>
<dbReference type="SUPFAM" id="SSF47954">
    <property type="entry name" value="Cyclin-like"/>
    <property type="match status" value="2"/>
</dbReference>
<evidence type="ECO:0000256" key="3">
    <source>
        <dbReference type="ARBA" id="ARBA00023015"/>
    </source>
</evidence>
<protein>
    <recommendedName>
        <fullName evidence="5">General transcription factor TFIIB</fullName>
    </recommendedName>
</protein>
<evidence type="ECO:0000256" key="2">
    <source>
        <dbReference type="ARBA" id="ARBA00022737"/>
    </source>
</evidence>
<dbReference type="GO" id="GO:0097550">
    <property type="term" value="C:transcription preinitiation complex"/>
    <property type="evidence" value="ECO:0007669"/>
    <property type="project" value="TreeGrafter"/>
</dbReference>
<dbReference type="PRINTS" id="PR00685">
    <property type="entry name" value="TIFACTORIIB"/>
</dbReference>
<evidence type="ECO:0000256" key="4">
    <source>
        <dbReference type="ARBA" id="ARBA00023163"/>
    </source>
</evidence>
<keyword evidence="2" id="KW-0677">Repeat</keyword>
<dbReference type="GO" id="GO:0006367">
    <property type="term" value="P:transcription initiation at RNA polymerase II promoter"/>
    <property type="evidence" value="ECO:0007669"/>
    <property type="project" value="TreeGrafter"/>
</dbReference>
<keyword evidence="3" id="KW-0805">Transcription regulation</keyword>
<dbReference type="Proteomes" id="UP000078046">
    <property type="component" value="Unassembled WGS sequence"/>
</dbReference>
<dbReference type="InterPro" id="IPR013150">
    <property type="entry name" value="TFIIB_cyclin"/>
</dbReference>
<dbReference type="PANTHER" id="PTHR11618:SF13">
    <property type="entry name" value="TRANSCRIPTION INITIATION FACTOR IIB"/>
    <property type="match status" value="1"/>
</dbReference>
<dbReference type="InterPro" id="IPR013137">
    <property type="entry name" value="Znf_TFIIB"/>
</dbReference>
<evidence type="ECO:0000259" key="7">
    <source>
        <dbReference type="PROSITE" id="PS51134"/>
    </source>
</evidence>
<dbReference type="GO" id="GO:0008270">
    <property type="term" value="F:zinc ion binding"/>
    <property type="evidence" value="ECO:0007669"/>
    <property type="project" value="UniProtKB-KW"/>
</dbReference>
<dbReference type="SMART" id="SM00385">
    <property type="entry name" value="CYCLIN"/>
    <property type="match status" value="2"/>
</dbReference>
<dbReference type="EMBL" id="LWCA01002141">
    <property type="protein sequence ID" value="OAF64092.1"/>
    <property type="molecule type" value="Genomic_DNA"/>
</dbReference>
<dbReference type="Pfam" id="PF08271">
    <property type="entry name" value="Zn_Ribbon_TF"/>
    <property type="match status" value="1"/>
</dbReference>
<keyword evidence="9" id="KW-1185">Reference proteome</keyword>
<dbReference type="GO" id="GO:0017025">
    <property type="term" value="F:TBP-class protein binding"/>
    <property type="evidence" value="ECO:0007669"/>
    <property type="project" value="InterPro"/>
</dbReference>
<evidence type="ECO:0000256" key="5">
    <source>
        <dbReference type="ARBA" id="ARBA00031706"/>
    </source>
</evidence>
<name>A0A177ARE8_9BILA</name>
<evidence type="ECO:0000256" key="1">
    <source>
        <dbReference type="ARBA" id="ARBA00010857"/>
    </source>
</evidence>
<feature type="domain" description="TFIIB-type" evidence="7">
    <location>
        <begin position="24"/>
        <end position="55"/>
    </location>
</feature>